<dbReference type="EMBL" id="OX451741">
    <property type="protein sequence ID" value="CAI8619946.1"/>
    <property type="molecule type" value="Genomic_DNA"/>
</dbReference>
<dbReference type="FunFam" id="3.40.50.10140:FF:000007">
    <property type="entry name" value="Disease resistance protein (TIR-NBS-LRR class)"/>
    <property type="match status" value="1"/>
</dbReference>
<dbReference type="Pfam" id="PF01582">
    <property type="entry name" value="TIR"/>
    <property type="match status" value="1"/>
</dbReference>
<evidence type="ECO:0000313" key="9">
    <source>
        <dbReference type="EMBL" id="CAI8619946.1"/>
    </source>
</evidence>
<dbReference type="GO" id="GO:0061809">
    <property type="term" value="F:NAD+ nucleosidase activity, cyclic ADP-ribose generating"/>
    <property type="evidence" value="ECO:0007669"/>
    <property type="project" value="UniProtKB-EC"/>
</dbReference>
<dbReference type="PANTHER" id="PTHR11017">
    <property type="entry name" value="LEUCINE-RICH REPEAT-CONTAINING PROTEIN"/>
    <property type="match status" value="1"/>
</dbReference>
<dbReference type="Gene3D" id="3.40.50.300">
    <property type="entry name" value="P-loop containing nucleotide triphosphate hydrolases"/>
    <property type="match status" value="1"/>
</dbReference>
<dbReference type="SUPFAM" id="SSF46785">
    <property type="entry name" value="Winged helix' DNA-binding domain"/>
    <property type="match status" value="1"/>
</dbReference>
<dbReference type="InterPro" id="IPR036390">
    <property type="entry name" value="WH_DNA-bd_sf"/>
</dbReference>
<dbReference type="InterPro" id="IPR011713">
    <property type="entry name" value="Leu-rich_rpt_3"/>
</dbReference>
<keyword evidence="10" id="KW-1185">Reference proteome</keyword>
<dbReference type="InterPro" id="IPR042197">
    <property type="entry name" value="Apaf_helical"/>
</dbReference>
<dbReference type="InterPro" id="IPR027417">
    <property type="entry name" value="P-loop_NTPase"/>
</dbReference>
<evidence type="ECO:0000256" key="5">
    <source>
        <dbReference type="ARBA" id="ARBA00022821"/>
    </source>
</evidence>
<evidence type="ECO:0000256" key="2">
    <source>
        <dbReference type="ARBA" id="ARBA00022614"/>
    </source>
</evidence>
<keyword evidence="2" id="KW-0433">Leucine-rich repeat</keyword>
<dbReference type="SUPFAM" id="SSF52200">
    <property type="entry name" value="Toll/Interleukin receptor TIR domain"/>
    <property type="match status" value="1"/>
</dbReference>
<dbReference type="InterPro" id="IPR044974">
    <property type="entry name" value="Disease_R_plants"/>
</dbReference>
<keyword evidence="4" id="KW-0378">Hydrolase</keyword>
<protein>
    <recommendedName>
        <fullName evidence="1">ADP-ribosyl cyclase/cyclic ADP-ribose hydrolase</fullName>
        <ecNumber evidence="1">3.2.2.6</ecNumber>
    </recommendedName>
</protein>
<dbReference type="Pfam" id="PF00931">
    <property type="entry name" value="NB-ARC"/>
    <property type="match status" value="1"/>
</dbReference>
<keyword evidence="6" id="KW-0520">NAD</keyword>
<evidence type="ECO:0000256" key="6">
    <source>
        <dbReference type="ARBA" id="ARBA00023027"/>
    </source>
</evidence>
<dbReference type="GO" id="GO:0006952">
    <property type="term" value="P:defense response"/>
    <property type="evidence" value="ECO:0007669"/>
    <property type="project" value="UniProtKB-KW"/>
</dbReference>
<dbReference type="PROSITE" id="PS50104">
    <property type="entry name" value="TIR"/>
    <property type="match status" value="1"/>
</dbReference>
<feature type="domain" description="TIR" evidence="8">
    <location>
        <begin position="20"/>
        <end position="184"/>
    </location>
</feature>
<evidence type="ECO:0000256" key="7">
    <source>
        <dbReference type="ARBA" id="ARBA00047304"/>
    </source>
</evidence>
<dbReference type="Gene3D" id="3.80.10.10">
    <property type="entry name" value="Ribonuclease Inhibitor"/>
    <property type="match status" value="3"/>
</dbReference>
<dbReference type="GO" id="GO:0043531">
    <property type="term" value="F:ADP binding"/>
    <property type="evidence" value="ECO:0007669"/>
    <property type="project" value="InterPro"/>
</dbReference>
<dbReference type="InterPro" id="IPR055414">
    <property type="entry name" value="LRR_R13L4/SHOC2-like"/>
</dbReference>
<organism evidence="9 10">
    <name type="scientific">Vicia faba</name>
    <name type="common">Broad bean</name>
    <name type="synonym">Faba vulgaris</name>
    <dbReference type="NCBI Taxonomy" id="3906"/>
    <lineage>
        <taxon>Eukaryota</taxon>
        <taxon>Viridiplantae</taxon>
        <taxon>Streptophyta</taxon>
        <taxon>Embryophyta</taxon>
        <taxon>Tracheophyta</taxon>
        <taxon>Spermatophyta</taxon>
        <taxon>Magnoliopsida</taxon>
        <taxon>eudicotyledons</taxon>
        <taxon>Gunneridae</taxon>
        <taxon>Pentapetalae</taxon>
        <taxon>rosids</taxon>
        <taxon>fabids</taxon>
        <taxon>Fabales</taxon>
        <taxon>Fabaceae</taxon>
        <taxon>Papilionoideae</taxon>
        <taxon>50 kb inversion clade</taxon>
        <taxon>NPAAA clade</taxon>
        <taxon>Hologalegina</taxon>
        <taxon>IRL clade</taxon>
        <taxon>Fabeae</taxon>
        <taxon>Vicia</taxon>
    </lineage>
</organism>
<dbReference type="Pfam" id="PF20160">
    <property type="entry name" value="C-JID"/>
    <property type="match status" value="1"/>
</dbReference>
<evidence type="ECO:0000256" key="3">
    <source>
        <dbReference type="ARBA" id="ARBA00022737"/>
    </source>
</evidence>
<proteinExistence type="predicted"/>
<dbReference type="Gene3D" id="1.10.8.430">
    <property type="entry name" value="Helical domain of apoptotic protease-activating factors"/>
    <property type="match status" value="1"/>
</dbReference>
<dbReference type="SUPFAM" id="SSF52058">
    <property type="entry name" value="L domain-like"/>
    <property type="match status" value="2"/>
</dbReference>
<dbReference type="Pfam" id="PF23598">
    <property type="entry name" value="LRR_14"/>
    <property type="match status" value="1"/>
</dbReference>
<dbReference type="PANTHER" id="PTHR11017:SF568">
    <property type="entry name" value="ADP-RIBOSYL CYCLASE_CYCLIC ADP-RIBOSE HYDROLASE"/>
    <property type="match status" value="1"/>
</dbReference>
<gene>
    <name evidence="9" type="ORF">VFH_VI195440</name>
</gene>
<name>A0AAV1BBW9_VICFA</name>
<dbReference type="InterPro" id="IPR032675">
    <property type="entry name" value="LRR_dom_sf"/>
</dbReference>
<comment type="catalytic activity">
    <reaction evidence="7">
        <text>NAD(+) + H2O = ADP-D-ribose + nicotinamide + H(+)</text>
        <dbReference type="Rhea" id="RHEA:16301"/>
        <dbReference type="ChEBI" id="CHEBI:15377"/>
        <dbReference type="ChEBI" id="CHEBI:15378"/>
        <dbReference type="ChEBI" id="CHEBI:17154"/>
        <dbReference type="ChEBI" id="CHEBI:57540"/>
        <dbReference type="ChEBI" id="CHEBI:57967"/>
        <dbReference type="EC" id="3.2.2.6"/>
    </reaction>
    <physiologicalReaction direction="left-to-right" evidence="7">
        <dbReference type="Rhea" id="RHEA:16302"/>
    </physiologicalReaction>
</comment>
<dbReference type="AlphaFoldDB" id="A0AAV1BBW9"/>
<dbReference type="Pfam" id="PF23282">
    <property type="entry name" value="WHD_ROQ1"/>
    <property type="match status" value="1"/>
</dbReference>
<accession>A0AAV1BBW9</accession>
<dbReference type="SMART" id="SM00382">
    <property type="entry name" value="AAA"/>
    <property type="match status" value="1"/>
</dbReference>
<dbReference type="SUPFAM" id="SSF52540">
    <property type="entry name" value="P-loop containing nucleoside triphosphate hydrolases"/>
    <property type="match status" value="1"/>
</dbReference>
<dbReference type="InterPro" id="IPR000157">
    <property type="entry name" value="TIR_dom"/>
</dbReference>
<dbReference type="Proteomes" id="UP001157006">
    <property type="component" value="Chromosome 6"/>
</dbReference>
<dbReference type="EC" id="3.2.2.6" evidence="1"/>
<evidence type="ECO:0000256" key="4">
    <source>
        <dbReference type="ARBA" id="ARBA00022801"/>
    </source>
</evidence>
<dbReference type="InterPro" id="IPR058192">
    <property type="entry name" value="WHD_ROQ1-like"/>
</dbReference>
<dbReference type="SMART" id="SM00255">
    <property type="entry name" value="TIR"/>
    <property type="match status" value="1"/>
</dbReference>
<dbReference type="PRINTS" id="PR00364">
    <property type="entry name" value="DISEASERSIST"/>
</dbReference>
<dbReference type="Gene3D" id="3.40.50.10140">
    <property type="entry name" value="Toll/interleukin-1 receptor homology (TIR) domain"/>
    <property type="match status" value="1"/>
</dbReference>
<dbReference type="GO" id="GO:0051707">
    <property type="term" value="P:response to other organism"/>
    <property type="evidence" value="ECO:0007669"/>
    <property type="project" value="UniProtKB-ARBA"/>
</dbReference>
<evidence type="ECO:0000313" key="10">
    <source>
        <dbReference type="Proteomes" id="UP001157006"/>
    </source>
</evidence>
<dbReference type="Pfam" id="PF07725">
    <property type="entry name" value="LRR_3"/>
    <property type="match status" value="1"/>
</dbReference>
<dbReference type="InterPro" id="IPR003593">
    <property type="entry name" value="AAA+_ATPase"/>
</dbReference>
<keyword evidence="3" id="KW-0677">Repeat</keyword>
<dbReference type="InterPro" id="IPR035897">
    <property type="entry name" value="Toll_tir_struct_dom_sf"/>
</dbReference>
<dbReference type="GO" id="GO:0007165">
    <property type="term" value="P:signal transduction"/>
    <property type="evidence" value="ECO:0007669"/>
    <property type="project" value="InterPro"/>
</dbReference>
<sequence>MLGLSSCAFAADDMSPPPTRKHDVFLSFRGEDTRDNFISHLYAELGRKKIETFMDHKLARGQEISPALYKAIEESMIYVVILSKNYASSTWCLDELAKILECKDRYGRDVIPIFYEVDSSDVRNQRQSYAEAFVKHQRRFKDHQLDAWKAALTQVAGLSGWDSKVTRPENRLIEEIVKDISRKLNLNHSFLNDYQGMIGIEKHIEQIQSLLHLESEDFRVVGIWGMGGIGKTTIARAIYHKLATNFSSRSIILNVGQEVERAGVYHVKNKYISELLGEDSTSSGLSLKSTKALLVLDDVSHSNQVKDLIGTCSNFGEGTRIIVTSRDMQVLKNAEASEIYEVKEMSFKDSLQLFSLNAFKQNYPVEPYVDLSKKVLNYAKGVPLALEVLGSLLYSRRTEEAWESQLKKLEKLPNDNIFKMLKLSYEGLDEEEKDIFLDIACFYRGYSENVVALTLDSCGFSALIGMEVLKDRGLISVLEGRIVMHNLIQEMGHEIVRQQCIEDPGKRSRLWKHEEIYKVLKNNKGTDAIRCMFLNVCKIEKVQLHAETFKMMDNLRMIVFYNPYDFTKDSNVILPTCLESLPDDLKFLRWDGFPQKSFPLDFSPKNLVKLDMPHSHLTQLWQGDKVLPNLKILDLRGSQALIQIPDLAQCPNIEEVILSHCKKLGQVYSSSFLCKLKCLWLNGCISLRSLHIPSNILLTTSGLIVLHGCRDLEMFSVGNAKMGVQLHGHTVSRHRNIFTALKLREKRSRSPYEKFSNSFDLLDCLKLNTEPKHYMQLLKLEVLRKESPSLFPSLNELCWLDLSYCQFLLSLPTEIFKLKFLKRLYLRGCFNFEDFGEIKETVESLMLLVLDETAIKELPSSLHHLVGLEELSLRYCRKLEMIPSSIGSLGKLSKLDLIGCESLETFPSSIFKLKLTKLDLHCCLMLKTFPEILEPAETFVHINLTKTAIKELPSSMEYLVRLQTLCLNMCTNLVSLPNSIVNLNYLSELDCSGCHSLTEIPNNIGSFSSLRELSLQESSIVNLPESIAHLSSLKSLDLSDCKNLACMPPLPPSLNQLFGYDCPTLGRMMTNSKKDTFKFHFFNSQELDETACSNIGAESWLRITEDAYRPLFFCFPGSAVPGWFPYRCTGRPVTMKRDSQDWPSNNRLVGFALSVVLGRVDIDDTIPICSSFTYTLTYESDGRTHIVHNFNEINYYFHTKGRSRSVVQNHIFMWKYHLNLSSIGNRLLDAHNFTFGCSKLEYLSSSKSSVIVKEYGICPLYRKEKDENGGNSLRH</sequence>
<evidence type="ECO:0000259" key="8">
    <source>
        <dbReference type="PROSITE" id="PS50104"/>
    </source>
</evidence>
<dbReference type="InterPro" id="IPR045344">
    <property type="entry name" value="C-JID"/>
</dbReference>
<evidence type="ECO:0000256" key="1">
    <source>
        <dbReference type="ARBA" id="ARBA00011982"/>
    </source>
</evidence>
<reference evidence="9 10" key="1">
    <citation type="submission" date="2023-01" db="EMBL/GenBank/DDBJ databases">
        <authorList>
            <person name="Kreplak J."/>
        </authorList>
    </citation>
    <scope>NUCLEOTIDE SEQUENCE [LARGE SCALE GENOMIC DNA]</scope>
</reference>
<dbReference type="InterPro" id="IPR002182">
    <property type="entry name" value="NB-ARC"/>
</dbReference>
<keyword evidence="5" id="KW-0611">Plant defense</keyword>